<dbReference type="InterPro" id="IPR016428">
    <property type="entry name" value="QueF_type2"/>
</dbReference>
<evidence type="ECO:0000256" key="2">
    <source>
        <dbReference type="ARBA" id="ARBA00022785"/>
    </source>
</evidence>
<comment type="subunit">
    <text evidence="5">Homodimer.</text>
</comment>
<dbReference type="InterPro" id="IPR029139">
    <property type="entry name" value="QueF_N"/>
</dbReference>
<dbReference type="InterPro" id="IPR050084">
    <property type="entry name" value="NADPH_dep_7-cyano-7-deazaG_red"/>
</dbReference>
<dbReference type="PANTHER" id="PTHR34354">
    <property type="entry name" value="NADPH-DEPENDENT 7-CYANO-7-DEAZAGUANINE REDUCTASE"/>
    <property type="match status" value="1"/>
</dbReference>
<sequence length="276" mass="31209">MTNRELNQAPLGKETQYPDQYDPSVLFPIARAIGRSQLSLQPHPQWYGADIWNAYELSWLNPKGKPQVAMARFSFDATAPNIIESKSFKLYLNSFNQTRLNASENLLAHLQADLSAASGAPVSIQLIEPADFSRQTIENLDGTLIDELDITPERYEPDAGLLQCHPETIVHETLVSNLLKSNCPVTRQPDWGSLQISYEGPAINHASLLEYIISYRNHDGFHEQCVEQIFCDIMKHCQPAKLFVYARYTRRGGLDINPWRSTSPLLSLPTSRQARQ</sequence>
<dbReference type="RefSeq" id="WP_189385693.1">
    <property type="nucleotide sequence ID" value="NZ_BAABFY010000048.1"/>
</dbReference>
<keyword evidence="2 5" id="KW-0671">Queuosine biosynthesis</keyword>
<keyword evidence="3 5" id="KW-0521">NADP</keyword>
<dbReference type="PIRSF" id="PIRSF004750">
    <property type="entry name" value="Nitrile_oxidored_YqcD_prd"/>
    <property type="match status" value="1"/>
</dbReference>
<dbReference type="GO" id="GO:0033739">
    <property type="term" value="F:preQ1 synthase activity"/>
    <property type="evidence" value="ECO:0007669"/>
    <property type="project" value="UniProtKB-UniRule"/>
</dbReference>
<keyword evidence="4 5" id="KW-0560">Oxidoreductase</keyword>
<keyword evidence="8" id="KW-1185">Reference proteome</keyword>
<evidence type="ECO:0000259" key="6">
    <source>
        <dbReference type="Pfam" id="PF14819"/>
    </source>
</evidence>
<reference evidence="7" key="1">
    <citation type="journal article" date="2014" name="Int. J. Syst. Evol. Microbiol.">
        <title>Complete genome sequence of Corynebacterium casei LMG S-19264T (=DSM 44701T), isolated from a smear-ripened cheese.</title>
        <authorList>
            <consortium name="US DOE Joint Genome Institute (JGI-PGF)"/>
            <person name="Walter F."/>
            <person name="Albersmeier A."/>
            <person name="Kalinowski J."/>
            <person name="Ruckert C."/>
        </authorList>
    </citation>
    <scope>NUCLEOTIDE SEQUENCE</scope>
    <source>
        <strain evidence="7">KCTC 23732</strain>
    </source>
</reference>
<feature type="binding site" evidence="5">
    <location>
        <begin position="251"/>
        <end position="252"/>
    </location>
    <ligand>
        <name>NADPH</name>
        <dbReference type="ChEBI" id="CHEBI:57783"/>
    </ligand>
</feature>
<evidence type="ECO:0000313" key="7">
    <source>
        <dbReference type="EMBL" id="GGW92796.1"/>
    </source>
</evidence>
<evidence type="ECO:0000256" key="4">
    <source>
        <dbReference type="ARBA" id="ARBA00023002"/>
    </source>
</evidence>
<comment type="pathway">
    <text evidence="5">tRNA modification; tRNA-queuosine biosynthesis.</text>
</comment>
<dbReference type="EC" id="1.7.1.13" evidence="5"/>
<dbReference type="GO" id="GO:0005737">
    <property type="term" value="C:cytoplasm"/>
    <property type="evidence" value="ECO:0007669"/>
    <property type="project" value="UniProtKB-SubCell"/>
</dbReference>
<gene>
    <name evidence="5 7" type="primary">queF</name>
    <name evidence="7" type="ORF">GCM10011450_23460</name>
</gene>
<dbReference type="AlphaFoldDB" id="A0A918JNI3"/>
<dbReference type="Gene3D" id="3.30.1130.10">
    <property type="match status" value="2"/>
</dbReference>
<dbReference type="InterPro" id="IPR029500">
    <property type="entry name" value="QueF"/>
</dbReference>
<evidence type="ECO:0000256" key="3">
    <source>
        <dbReference type="ARBA" id="ARBA00022857"/>
    </source>
</evidence>
<dbReference type="EMBL" id="BMYS01000019">
    <property type="protein sequence ID" value="GGW92796.1"/>
    <property type="molecule type" value="Genomic_DNA"/>
</dbReference>
<comment type="catalytic activity">
    <reaction evidence="5">
        <text>7-aminomethyl-7-carbaguanine + 2 NADP(+) = 7-cyano-7-carbaguanine + 2 NADPH + 3 H(+)</text>
        <dbReference type="Rhea" id="RHEA:13409"/>
        <dbReference type="ChEBI" id="CHEBI:15378"/>
        <dbReference type="ChEBI" id="CHEBI:45075"/>
        <dbReference type="ChEBI" id="CHEBI:57783"/>
        <dbReference type="ChEBI" id="CHEBI:58349"/>
        <dbReference type="ChEBI" id="CHEBI:58703"/>
        <dbReference type="EC" id="1.7.1.13"/>
    </reaction>
</comment>
<feature type="active site" description="Thioimide intermediate" evidence="5">
    <location>
        <position position="183"/>
    </location>
</feature>
<proteinExistence type="inferred from homology"/>
<comment type="function">
    <text evidence="5">Catalyzes the NADPH-dependent reduction of 7-cyano-7-deazaguanine (preQ0) to 7-aminomethyl-7-deazaguanine (preQ1).</text>
</comment>
<organism evidence="7 8">
    <name type="scientific">Advenella faeciporci</name>
    <dbReference type="NCBI Taxonomy" id="797535"/>
    <lineage>
        <taxon>Bacteria</taxon>
        <taxon>Pseudomonadati</taxon>
        <taxon>Pseudomonadota</taxon>
        <taxon>Betaproteobacteria</taxon>
        <taxon>Burkholderiales</taxon>
        <taxon>Alcaligenaceae</taxon>
    </lineage>
</organism>
<reference evidence="7" key="2">
    <citation type="submission" date="2020-09" db="EMBL/GenBank/DDBJ databases">
        <authorList>
            <person name="Sun Q."/>
            <person name="Kim S."/>
        </authorList>
    </citation>
    <scope>NUCLEOTIDE SEQUENCE</scope>
    <source>
        <strain evidence="7">KCTC 23732</strain>
    </source>
</reference>
<protein>
    <recommendedName>
        <fullName evidence="5">NADPH-dependent 7-cyano-7-deazaguanine reductase</fullName>
        <ecNumber evidence="5">1.7.1.13</ecNumber>
    </recommendedName>
    <alternativeName>
        <fullName evidence="5">7-cyano-7-carbaguanine reductase</fullName>
    </alternativeName>
    <alternativeName>
        <fullName evidence="5">NADPH-dependent nitrile oxidoreductase</fullName>
    </alternativeName>
    <alternativeName>
        <fullName evidence="5">PreQ(0) reductase</fullName>
    </alternativeName>
</protein>
<dbReference type="InterPro" id="IPR043133">
    <property type="entry name" value="GTP-CH-I_C/QueF"/>
</dbReference>
<evidence type="ECO:0000256" key="1">
    <source>
        <dbReference type="ARBA" id="ARBA00022490"/>
    </source>
</evidence>
<comment type="similarity">
    <text evidence="5">Belongs to the GTP cyclohydrolase I family. QueF type 2 subfamily.</text>
</comment>
<feature type="binding site" evidence="5">
    <location>
        <begin position="222"/>
        <end position="223"/>
    </location>
    <ligand>
        <name>substrate</name>
    </ligand>
</feature>
<accession>A0A918JNI3</accession>
<dbReference type="HAMAP" id="MF_00817">
    <property type="entry name" value="QueF_type2"/>
    <property type="match status" value="1"/>
</dbReference>
<feature type="active site" description="Proton donor" evidence="5">
    <location>
        <position position="190"/>
    </location>
</feature>
<dbReference type="GO" id="GO:0008616">
    <property type="term" value="P:tRNA queuosine(34) biosynthetic process"/>
    <property type="evidence" value="ECO:0007669"/>
    <property type="project" value="UniProtKB-UniRule"/>
</dbReference>
<feature type="domain" description="NADPH-dependent 7-cyano-7-deazaguanine reductase N-terminal" evidence="6">
    <location>
        <begin position="17"/>
        <end position="126"/>
    </location>
</feature>
<comment type="subcellular location">
    <subcellularLocation>
        <location evidence="5">Cytoplasm</location>
    </subcellularLocation>
</comment>
<dbReference type="Pfam" id="PF14489">
    <property type="entry name" value="QueF"/>
    <property type="match status" value="1"/>
</dbReference>
<comment type="caution">
    <text evidence="7">The sequence shown here is derived from an EMBL/GenBank/DDBJ whole genome shotgun (WGS) entry which is preliminary data.</text>
</comment>
<dbReference type="Proteomes" id="UP000608345">
    <property type="component" value="Unassembled WGS sequence"/>
</dbReference>
<dbReference type="NCBIfam" id="TIGR03138">
    <property type="entry name" value="QueF"/>
    <property type="match status" value="1"/>
</dbReference>
<dbReference type="PANTHER" id="PTHR34354:SF1">
    <property type="entry name" value="NADPH-DEPENDENT 7-CYANO-7-DEAZAGUANINE REDUCTASE"/>
    <property type="match status" value="1"/>
</dbReference>
<dbReference type="SUPFAM" id="SSF55620">
    <property type="entry name" value="Tetrahydrobiopterin biosynthesis enzymes-like"/>
    <property type="match status" value="1"/>
</dbReference>
<evidence type="ECO:0000256" key="5">
    <source>
        <dbReference type="HAMAP-Rule" id="MF_00817"/>
    </source>
</evidence>
<name>A0A918JNI3_9BURK</name>
<feature type="binding site" evidence="5">
    <location>
        <begin position="83"/>
        <end position="85"/>
    </location>
    <ligand>
        <name>substrate</name>
    </ligand>
</feature>
<feature type="binding site" evidence="5">
    <location>
        <begin position="85"/>
        <end position="86"/>
    </location>
    <ligand>
        <name>NADPH</name>
        <dbReference type="ChEBI" id="CHEBI:57783"/>
    </ligand>
</feature>
<evidence type="ECO:0000313" key="8">
    <source>
        <dbReference type="Proteomes" id="UP000608345"/>
    </source>
</evidence>
<keyword evidence="1 5" id="KW-0963">Cytoplasm</keyword>
<dbReference type="Pfam" id="PF14819">
    <property type="entry name" value="QueF_N"/>
    <property type="match status" value="1"/>
</dbReference>